<comment type="caution">
    <text evidence="1">The sequence shown here is derived from an EMBL/GenBank/DDBJ whole genome shotgun (WGS) entry which is preliminary data.</text>
</comment>
<sequence length="200" mass="23220">MAWEDESDFAWGNVLSQDEIVGGSKRRRSEKAIIKYSSCYVNKELISIGDDVIIDIEGEKEEAVGRIQDLYNDNSQDEPCRAVIHWYFKKHELPSRVQDKIGSFLSEQYELFWRVDNEKKLRICIDDIDAETIRTKCLVIILPSSTRHRKNTGKYFIRFGFTTDNKLISDRELLIQFNHAVGKRTPSKETPKKSAIKTSQ</sequence>
<dbReference type="AlphaFoldDB" id="A0A6S7JSD9"/>
<protein>
    <submittedName>
        <fullName evidence="1">Origin recognition complex, subunit 1-like</fullName>
    </submittedName>
</protein>
<proteinExistence type="predicted"/>
<accession>A0A6S7JSD9</accession>
<name>A0A6S7JSD9_PARCT</name>
<dbReference type="Proteomes" id="UP001152795">
    <property type="component" value="Unassembled WGS sequence"/>
</dbReference>
<dbReference type="InterPro" id="IPR043151">
    <property type="entry name" value="BAH_sf"/>
</dbReference>
<reference evidence="1" key="1">
    <citation type="submission" date="2020-04" db="EMBL/GenBank/DDBJ databases">
        <authorList>
            <person name="Alioto T."/>
            <person name="Alioto T."/>
            <person name="Gomez Garrido J."/>
        </authorList>
    </citation>
    <scope>NUCLEOTIDE SEQUENCE</scope>
    <source>
        <strain evidence="1">A484AB</strain>
    </source>
</reference>
<organism evidence="1 2">
    <name type="scientific">Paramuricea clavata</name>
    <name type="common">Red gorgonian</name>
    <name type="synonym">Violescent sea-whip</name>
    <dbReference type="NCBI Taxonomy" id="317549"/>
    <lineage>
        <taxon>Eukaryota</taxon>
        <taxon>Metazoa</taxon>
        <taxon>Cnidaria</taxon>
        <taxon>Anthozoa</taxon>
        <taxon>Octocorallia</taxon>
        <taxon>Malacalcyonacea</taxon>
        <taxon>Plexauridae</taxon>
        <taxon>Paramuricea</taxon>
    </lineage>
</organism>
<dbReference type="PROSITE" id="PS51038">
    <property type="entry name" value="BAH"/>
    <property type="match status" value="1"/>
</dbReference>
<keyword evidence="2" id="KW-1185">Reference proteome</keyword>
<dbReference type="EMBL" id="CACRXK020021167">
    <property type="protein sequence ID" value="CAB4035565.1"/>
    <property type="molecule type" value="Genomic_DNA"/>
</dbReference>
<evidence type="ECO:0000313" key="2">
    <source>
        <dbReference type="Proteomes" id="UP001152795"/>
    </source>
</evidence>
<evidence type="ECO:0000313" key="1">
    <source>
        <dbReference type="EMBL" id="CAB4035565.1"/>
    </source>
</evidence>
<feature type="non-terminal residue" evidence="1">
    <location>
        <position position="200"/>
    </location>
</feature>
<dbReference type="GO" id="GO:0003682">
    <property type="term" value="F:chromatin binding"/>
    <property type="evidence" value="ECO:0007669"/>
    <property type="project" value="InterPro"/>
</dbReference>
<dbReference type="InterPro" id="IPR001025">
    <property type="entry name" value="BAH_dom"/>
</dbReference>
<gene>
    <name evidence="1" type="ORF">PACLA_8A012490</name>
</gene>
<dbReference type="Gene3D" id="2.30.30.490">
    <property type="match status" value="1"/>
</dbReference>